<proteinExistence type="predicted"/>
<evidence type="ECO:0000313" key="2">
    <source>
        <dbReference type="EMBL" id="RRT80092.1"/>
    </source>
</evidence>
<evidence type="ECO:0000256" key="1">
    <source>
        <dbReference type="SAM" id="MobiDB-lite"/>
    </source>
</evidence>
<protein>
    <submittedName>
        <fullName evidence="2">Uncharacterized protein</fullName>
    </submittedName>
</protein>
<reference evidence="2 3" key="1">
    <citation type="journal article" date="2014" name="Agronomy (Basel)">
        <title>A Draft Genome Sequence for Ensete ventricosum, the Drought-Tolerant Tree Against Hunger.</title>
        <authorList>
            <person name="Harrison J."/>
            <person name="Moore K.A."/>
            <person name="Paszkiewicz K."/>
            <person name="Jones T."/>
            <person name="Grant M."/>
            <person name="Ambacheew D."/>
            <person name="Muzemil S."/>
            <person name="Studholme D.J."/>
        </authorList>
    </citation>
    <scope>NUCLEOTIDE SEQUENCE [LARGE SCALE GENOMIC DNA]</scope>
</reference>
<dbReference type="Proteomes" id="UP000287651">
    <property type="component" value="Unassembled WGS sequence"/>
</dbReference>
<sequence length="191" mass="21493">MARPRQWDHRFTTAKPSPELILGKLHGALPWGWERIIGQILGPSSQLRHISPRVTSPQPPQLLPNTLAQLGHVDTWHSATDLTQFPLTEAPGTNRDSDRRSVVRLSQSRMPPVLRNLVWLSQARKHKSHPWDPVGPSEQEHLEMHIRVGASRDTHPRPDGPLSSFLASARPTRMSLRTRVEPSRVDSSATV</sequence>
<organism evidence="2 3">
    <name type="scientific">Ensete ventricosum</name>
    <name type="common">Abyssinian banana</name>
    <name type="synonym">Musa ensete</name>
    <dbReference type="NCBI Taxonomy" id="4639"/>
    <lineage>
        <taxon>Eukaryota</taxon>
        <taxon>Viridiplantae</taxon>
        <taxon>Streptophyta</taxon>
        <taxon>Embryophyta</taxon>
        <taxon>Tracheophyta</taxon>
        <taxon>Spermatophyta</taxon>
        <taxon>Magnoliopsida</taxon>
        <taxon>Liliopsida</taxon>
        <taxon>Zingiberales</taxon>
        <taxon>Musaceae</taxon>
        <taxon>Ensete</taxon>
    </lineage>
</organism>
<evidence type="ECO:0000313" key="3">
    <source>
        <dbReference type="Proteomes" id="UP000287651"/>
    </source>
</evidence>
<feature type="region of interest" description="Disordered" evidence="1">
    <location>
        <begin position="151"/>
        <end position="191"/>
    </location>
</feature>
<dbReference type="AlphaFoldDB" id="A0A427AV20"/>
<name>A0A427AV20_ENSVE</name>
<gene>
    <name evidence="2" type="ORF">B296_00024367</name>
</gene>
<comment type="caution">
    <text evidence="2">The sequence shown here is derived from an EMBL/GenBank/DDBJ whole genome shotgun (WGS) entry which is preliminary data.</text>
</comment>
<accession>A0A427AV20</accession>
<dbReference type="EMBL" id="AMZH03001235">
    <property type="protein sequence ID" value="RRT80092.1"/>
    <property type="molecule type" value="Genomic_DNA"/>
</dbReference>